<dbReference type="EMBL" id="CP046640">
    <property type="protein sequence ID" value="QTL97418.1"/>
    <property type="molecule type" value="Genomic_DNA"/>
</dbReference>
<dbReference type="InterPro" id="IPR015424">
    <property type="entry name" value="PyrdxlP-dep_Trfase"/>
</dbReference>
<dbReference type="GO" id="GO:0030170">
    <property type="term" value="F:pyridoxal phosphate binding"/>
    <property type="evidence" value="ECO:0007669"/>
    <property type="project" value="InterPro"/>
</dbReference>
<protein>
    <recommendedName>
        <fullName evidence="2">cysteine-S-conjugate beta-lyase</fullName>
        <ecNumber evidence="2">4.4.1.13</ecNumber>
    </recommendedName>
</protein>
<dbReference type="InterPro" id="IPR004839">
    <property type="entry name" value="Aminotransferase_I/II_large"/>
</dbReference>
<comment type="cofactor">
    <cofactor evidence="1">
        <name>pyridoxal 5'-phosphate</name>
        <dbReference type="ChEBI" id="CHEBI:597326"/>
    </cofactor>
</comment>
<evidence type="ECO:0000256" key="4">
    <source>
        <dbReference type="ARBA" id="ARBA00023239"/>
    </source>
</evidence>
<dbReference type="PANTHER" id="PTHR43525:SF1">
    <property type="entry name" value="PROTEIN MALY"/>
    <property type="match status" value="1"/>
</dbReference>
<gene>
    <name evidence="7" type="ORF">GM661_05195</name>
</gene>
<dbReference type="InterPro" id="IPR015421">
    <property type="entry name" value="PyrdxlP-dep_Trfase_major"/>
</dbReference>
<evidence type="ECO:0000256" key="3">
    <source>
        <dbReference type="ARBA" id="ARBA00022898"/>
    </source>
</evidence>
<dbReference type="NCBIfam" id="TIGR04350">
    <property type="entry name" value="C_S_lyase_PatB"/>
    <property type="match status" value="1"/>
</dbReference>
<keyword evidence="3" id="KW-0663">Pyridoxal phosphate</keyword>
<dbReference type="InterPro" id="IPR027619">
    <property type="entry name" value="C-S_lyase_PatB-like"/>
</dbReference>
<evidence type="ECO:0000256" key="1">
    <source>
        <dbReference type="ARBA" id="ARBA00001933"/>
    </source>
</evidence>
<sequence>MKYNFDKVIDRKGTNSSKWEPAILKQMFNGEDVLPFWVADMDFKVAPPIIDALKKRVEHGIYGYSTRPDSYYEAIINWTKRRFGWEIKKDWILYAPGIVPAINYLIQTFCVPGEKVLIQQPVYYPFANAIENNGCHVANNPLVFNGEDYEIDFEDFEEKVKAPKVTAFILCSPHNPVSRVWTKEELEKIGEICLENDVLVIADEIHNDLVYSGFTHTMFASMNEEFAQNSITCTAPSKTFNLAGLQTSNIIIPNRKLRLKFESNLERNSIGLQNPLSIVAIEAAYNEGEEWLEQLLVYLAANVKFIDNYLQENLPHARLIKPQGTYLGWLDLRKYETNADILEGTVAKEGKVGLDGGSWFGPGGAGFMRLNYACPRKLLEEGLVRLCKAVRGIKQI</sequence>
<evidence type="ECO:0000259" key="6">
    <source>
        <dbReference type="Pfam" id="PF00155"/>
    </source>
</evidence>
<dbReference type="AlphaFoldDB" id="A0A8A7KCT4"/>
<evidence type="ECO:0000313" key="8">
    <source>
        <dbReference type="Proteomes" id="UP000665020"/>
    </source>
</evidence>
<dbReference type="EC" id="4.4.1.13" evidence="2"/>
<evidence type="ECO:0000256" key="2">
    <source>
        <dbReference type="ARBA" id="ARBA00012224"/>
    </source>
</evidence>
<dbReference type="CDD" id="cd00609">
    <property type="entry name" value="AAT_like"/>
    <property type="match status" value="1"/>
</dbReference>
<dbReference type="RefSeq" id="WP_230869047.1">
    <property type="nucleotide sequence ID" value="NZ_CP046640.1"/>
</dbReference>
<dbReference type="Gene3D" id="3.40.640.10">
    <property type="entry name" value="Type I PLP-dependent aspartate aminotransferase-like (Major domain)"/>
    <property type="match status" value="1"/>
</dbReference>
<dbReference type="Pfam" id="PF00155">
    <property type="entry name" value="Aminotran_1_2"/>
    <property type="match status" value="1"/>
</dbReference>
<dbReference type="InterPro" id="IPR015422">
    <property type="entry name" value="PyrdxlP-dep_Trfase_small"/>
</dbReference>
<accession>A0A8A7KCT4</accession>
<dbReference type="SUPFAM" id="SSF53383">
    <property type="entry name" value="PLP-dependent transferases"/>
    <property type="match status" value="1"/>
</dbReference>
<dbReference type="GO" id="GO:0047804">
    <property type="term" value="F:cysteine-S-conjugate beta-lyase activity"/>
    <property type="evidence" value="ECO:0007669"/>
    <property type="project" value="UniProtKB-EC"/>
</dbReference>
<dbReference type="KEGG" id="ifn:GM661_05195"/>
<feature type="domain" description="Aminotransferase class I/classII large" evidence="6">
    <location>
        <begin position="40"/>
        <end position="385"/>
    </location>
</feature>
<keyword evidence="4 7" id="KW-0456">Lyase</keyword>
<comment type="similarity">
    <text evidence="5">Belongs to the class-II pyridoxal-phosphate-dependent aminotransferase family. MalY/PatB cystathionine beta-lyase subfamily.</text>
</comment>
<dbReference type="Gene3D" id="3.90.1150.10">
    <property type="entry name" value="Aspartate Aminotransferase, domain 1"/>
    <property type="match status" value="1"/>
</dbReference>
<proteinExistence type="inferred from homology"/>
<evidence type="ECO:0000313" key="7">
    <source>
        <dbReference type="EMBL" id="QTL97418.1"/>
    </source>
</evidence>
<evidence type="ECO:0000256" key="5">
    <source>
        <dbReference type="ARBA" id="ARBA00037974"/>
    </source>
</evidence>
<keyword evidence="8" id="KW-1185">Reference proteome</keyword>
<name>A0A8A7KCT4_9FIRM</name>
<dbReference type="PANTHER" id="PTHR43525">
    <property type="entry name" value="PROTEIN MALY"/>
    <property type="match status" value="1"/>
</dbReference>
<reference evidence="7" key="1">
    <citation type="submission" date="2019-12" db="EMBL/GenBank/DDBJ databases">
        <authorList>
            <person name="zhang j."/>
            <person name="sun C.M."/>
        </authorList>
    </citation>
    <scope>NUCLEOTIDE SEQUENCE</scope>
    <source>
        <strain evidence="7">NS-1</strain>
    </source>
</reference>
<organism evidence="7 8">
    <name type="scientific">Iocasia fonsfrigidae</name>
    <dbReference type="NCBI Taxonomy" id="2682810"/>
    <lineage>
        <taxon>Bacteria</taxon>
        <taxon>Bacillati</taxon>
        <taxon>Bacillota</taxon>
        <taxon>Clostridia</taxon>
        <taxon>Halanaerobiales</taxon>
        <taxon>Halanaerobiaceae</taxon>
        <taxon>Iocasia</taxon>
    </lineage>
</organism>
<dbReference type="Proteomes" id="UP000665020">
    <property type="component" value="Chromosome"/>
</dbReference>
<dbReference type="InterPro" id="IPR051798">
    <property type="entry name" value="Class-II_PLP-Dep_Aminotrans"/>
</dbReference>